<dbReference type="RefSeq" id="WP_221005133.1">
    <property type="nucleotide sequence ID" value="NZ_CP081150.1"/>
</dbReference>
<dbReference type="SUPFAM" id="SSF55681">
    <property type="entry name" value="Class II aaRS and biotin synthetases"/>
    <property type="match status" value="1"/>
</dbReference>
<evidence type="ECO:0000313" key="3">
    <source>
        <dbReference type="EMBL" id="QZA76730.1"/>
    </source>
</evidence>
<evidence type="ECO:0000259" key="2">
    <source>
        <dbReference type="PROSITE" id="PS51733"/>
    </source>
</evidence>
<reference evidence="3 4" key="1">
    <citation type="submission" date="2021-08" db="EMBL/GenBank/DDBJ databases">
        <title>complete genome sequencing of Deefgea sp. D25.</title>
        <authorList>
            <person name="Bae J.-W."/>
            <person name="Gim D.-H."/>
        </authorList>
    </citation>
    <scope>NUCLEOTIDE SEQUENCE [LARGE SCALE GENOMIC DNA]</scope>
    <source>
        <strain evidence="3 4">D25</strain>
    </source>
</reference>
<dbReference type="PANTHER" id="PTHR12835:SF5">
    <property type="entry name" value="BIOTIN--PROTEIN LIGASE"/>
    <property type="match status" value="1"/>
</dbReference>
<dbReference type="Proteomes" id="UP000825679">
    <property type="component" value="Chromosome"/>
</dbReference>
<dbReference type="GO" id="GO:0004077">
    <property type="term" value="F:biotin--[biotin carboxyl-carrier protein] ligase activity"/>
    <property type="evidence" value="ECO:0007669"/>
    <property type="project" value="UniProtKB-EC"/>
</dbReference>
<keyword evidence="4" id="KW-1185">Reference proteome</keyword>
<dbReference type="Gene3D" id="3.30.930.10">
    <property type="entry name" value="Bira Bifunctional Protein, Domain 2"/>
    <property type="match status" value="1"/>
</dbReference>
<dbReference type="PROSITE" id="PS51733">
    <property type="entry name" value="BPL_LPL_CATALYTIC"/>
    <property type="match status" value="1"/>
</dbReference>
<dbReference type="PANTHER" id="PTHR12835">
    <property type="entry name" value="BIOTIN PROTEIN LIGASE"/>
    <property type="match status" value="1"/>
</dbReference>
<keyword evidence="1 3" id="KW-0436">Ligase</keyword>
<proteinExistence type="predicted"/>
<evidence type="ECO:0000256" key="1">
    <source>
        <dbReference type="ARBA" id="ARBA00022598"/>
    </source>
</evidence>
<sequence length="323" mass="34331">MHDTLSLLRELNAHEYTSGAQIAHNLGISRASVSLGLAKAEDYGIHLERRHGVGYRLSSPIEWLSPALIQGYLPVESISKITVSNTLASTNRQLLLNPLHGQLLAAEWQECGRGRLGRTWFGALGGSLLFSYAWRFDRGSAQLAGLPLAVGVAIATALQAAGVAKIGLKWPNDLLLQDANGEWAKVGGILIEMQGDALGPSHVVIGIGLNIDLPAAWQGQLDQAVACLNHGGLACGRNELLARMIAQLEMTLTQFAETGFSPLRPQWEALHAWSNATLNVIAANGNIQAGQFAGLAADGSLKLTSPQGEILVHSGDVSLRRAP</sequence>
<dbReference type="NCBIfam" id="TIGR00121">
    <property type="entry name" value="birA_ligase"/>
    <property type="match status" value="1"/>
</dbReference>
<evidence type="ECO:0000313" key="4">
    <source>
        <dbReference type="Proteomes" id="UP000825679"/>
    </source>
</evidence>
<name>A0ABX8Z4K9_9NEIS</name>
<protein>
    <submittedName>
        <fullName evidence="3">Biotin--[acetyl-CoA-carboxylase] ligase</fullName>
        <ecNumber evidence="3">6.3.4.15</ecNumber>
    </submittedName>
</protein>
<dbReference type="InterPro" id="IPR004143">
    <property type="entry name" value="BPL_LPL_catalytic"/>
</dbReference>
<dbReference type="InterPro" id="IPR036388">
    <property type="entry name" value="WH-like_DNA-bd_sf"/>
</dbReference>
<dbReference type="InterPro" id="IPR004408">
    <property type="entry name" value="Biotin_CoA_COase_ligase"/>
</dbReference>
<gene>
    <name evidence="3" type="ORF">K4H28_10375</name>
</gene>
<dbReference type="EMBL" id="CP081150">
    <property type="protein sequence ID" value="QZA76730.1"/>
    <property type="molecule type" value="Genomic_DNA"/>
</dbReference>
<feature type="domain" description="BPL/LPL catalytic" evidence="2">
    <location>
        <begin position="66"/>
        <end position="256"/>
    </location>
</feature>
<dbReference type="SUPFAM" id="SSF46785">
    <property type="entry name" value="Winged helix' DNA-binding domain"/>
    <property type="match status" value="1"/>
</dbReference>
<dbReference type="EC" id="6.3.4.15" evidence="3"/>
<dbReference type="Gene3D" id="1.10.10.10">
    <property type="entry name" value="Winged helix-like DNA-binding domain superfamily/Winged helix DNA-binding domain"/>
    <property type="match status" value="1"/>
</dbReference>
<organism evidence="3 4">
    <name type="scientific">Deefgea tanakiae</name>
    <dbReference type="NCBI Taxonomy" id="2865840"/>
    <lineage>
        <taxon>Bacteria</taxon>
        <taxon>Pseudomonadati</taxon>
        <taxon>Pseudomonadota</taxon>
        <taxon>Betaproteobacteria</taxon>
        <taxon>Neisseriales</taxon>
        <taxon>Chitinibacteraceae</taxon>
        <taxon>Deefgea</taxon>
    </lineage>
</organism>
<dbReference type="Pfam" id="PF03099">
    <property type="entry name" value="BPL_LplA_LipB"/>
    <property type="match status" value="1"/>
</dbReference>
<dbReference type="InterPro" id="IPR036390">
    <property type="entry name" value="WH_DNA-bd_sf"/>
</dbReference>
<dbReference type="InterPro" id="IPR045864">
    <property type="entry name" value="aa-tRNA-synth_II/BPL/LPL"/>
</dbReference>
<dbReference type="CDD" id="cd16442">
    <property type="entry name" value="BPL"/>
    <property type="match status" value="1"/>
</dbReference>
<accession>A0ABX8Z4K9</accession>